<evidence type="ECO:0000256" key="1">
    <source>
        <dbReference type="ARBA" id="ARBA00008898"/>
    </source>
</evidence>
<keyword evidence="2" id="KW-0560">Oxidoreductase</keyword>
<dbReference type="GO" id="GO:0042602">
    <property type="term" value="F:riboflavin reductase (NADPH) activity"/>
    <property type="evidence" value="ECO:0007669"/>
    <property type="project" value="TreeGrafter"/>
</dbReference>
<dbReference type="PANTHER" id="PTHR30466:SF11">
    <property type="entry name" value="FLAVIN-DEPENDENT MONOOXYGENASE, REDUCTASE SUBUNIT HSAB"/>
    <property type="match status" value="1"/>
</dbReference>
<dbReference type="GO" id="GO:0010181">
    <property type="term" value="F:FMN binding"/>
    <property type="evidence" value="ECO:0007669"/>
    <property type="project" value="InterPro"/>
</dbReference>
<dbReference type="KEGG" id="acry:AC20117_09095"/>
<evidence type="ECO:0000259" key="3">
    <source>
        <dbReference type="SMART" id="SM00903"/>
    </source>
</evidence>
<dbReference type="Pfam" id="PF01613">
    <property type="entry name" value="Flavin_Reduct"/>
    <property type="match status" value="1"/>
</dbReference>
<reference evidence="4 5" key="1">
    <citation type="submission" date="2016-10" db="EMBL/GenBank/DDBJ databases">
        <authorList>
            <person name="de Groot N.N."/>
        </authorList>
    </citation>
    <scope>NUCLEOTIDE SEQUENCE [LARGE SCALE GENOMIC DNA]</scope>
    <source>
        <strain evidence="4 5">DSM 20117</strain>
    </source>
</reference>
<proteinExistence type="inferred from homology"/>
<keyword evidence="5" id="KW-1185">Reference proteome</keyword>
<dbReference type="OrthoDB" id="9792858at2"/>
<dbReference type="InterPro" id="IPR002563">
    <property type="entry name" value="Flavin_Rdtase-like_dom"/>
</dbReference>
<dbReference type="AlphaFoldDB" id="A0A1H1BZF2"/>
<dbReference type="EMBL" id="FNKH01000002">
    <property type="protein sequence ID" value="SDQ57271.1"/>
    <property type="molecule type" value="Genomic_DNA"/>
</dbReference>
<dbReference type="SMART" id="SM00903">
    <property type="entry name" value="Flavin_Reduct"/>
    <property type="match status" value="1"/>
</dbReference>
<accession>A0A1H1BZF2</accession>
<dbReference type="InterPro" id="IPR050268">
    <property type="entry name" value="NADH-dep_flavin_reductase"/>
</dbReference>
<sequence length="170" mass="18083">MSIATLSPAIAPDHYRSVMRHFPTGVAAVCAIDPETGKPCGMIVGTFQALSMEPALVTFSVTRTSTSWPKIARSGTFSVSLLADGQQTVCKALSSKAEDKFVAIDWEESRHGNPHINGALGWIDCTIKQELDGGDHLLIVASVQEMQEADGEPLVFHGGRLGGFRESAAA</sequence>
<evidence type="ECO:0000256" key="2">
    <source>
        <dbReference type="ARBA" id="ARBA00023002"/>
    </source>
</evidence>
<name>A0A1H1BZF2_9MICC</name>
<dbReference type="RefSeq" id="WP_074700003.1">
    <property type="nucleotide sequence ID" value="NZ_CP018863.1"/>
</dbReference>
<feature type="domain" description="Flavin reductase like" evidence="3">
    <location>
        <begin position="19"/>
        <end position="163"/>
    </location>
</feature>
<organism evidence="4 5">
    <name type="scientific">Crystallibacter crystallopoietes</name>
    <dbReference type="NCBI Taxonomy" id="37928"/>
    <lineage>
        <taxon>Bacteria</taxon>
        <taxon>Bacillati</taxon>
        <taxon>Actinomycetota</taxon>
        <taxon>Actinomycetes</taxon>
        <taxon>Micrococcales</taxon>
        <taxon>Micrococcaceae</taxon>
        <taxon>Crystallibacter</taxon>
    </lineage>
</organism>
<dbReference type="InterPro" id="IPR012349">
    <property type="entry name" value="Split_barrel_FMN-bd"/>
</dbReference>
<evidence type="ECO:0000313" key="5">
    <source>
        <dbReference type="Proteomes" id="UP000181917"/>
    </source>
</evidence>
<comment type="similarity">
    <text evidence="1">Belongs to the non-flavoprotein flavin reductase family.</text>
</comment>
<dbReference type="Gene3D" id="2.30.110.10">
    <property type="entry name" value="Electron Transport, Fmn-binding Protein, Chain A"/>
    <property type="match status" value="1"/>
</dbReference>
<dbReference type="STRING" id="37928.SAMN04489742_1652"/>
<dbReference type="Proteomes" id="UP000181917">
    <property type="component" value="Unassembled WGS sequence"/>
</dbReference>
<evidence type="ECO:0000313" key="4">
    <source>
        <dbReference type="EMBL" id="SDQ57271.1"/>
    </source>
</evidence>
<dbReference type="PANTHER" id="PTHR30466">
    <property type="entry name" value="FLAVIN REDUCTASE"/>
    <property type="match status" value="1"/>
</dbReference>
<dbReference type="SUPFAM" id="SSF50475">
    <property type="entry name" value="FMN-binding split barrel"/>
    <property type="match status" value="1"/>
</dbReference>
<protein>
    <submittedName>
        <fullName evidence="4">NADH-FMN oxidoreductase RutF, flavin reductase (DIM6/NTAB) family</fullName>
    </submittedName>
</protein>
<gene>
    <name evidence="4" type="ORF">SAMN04489742_1652</name>
</gene>